<dbReference type="PROSITE" id="PS51352">
    <property type="entry name" value="THIOREDOXIN_2"/>
    <property type="match status" value="1"/>
</dbReference>
<evidence type="ECO:0000313" key="2">
    <source>
        <dbReference type="EMBL" id="GFG70950.1"/>
    </source>
</evidence>
<dbReference type="Pfam" id="PF05988">
    <property type="entry name" value="DUF899"/>
    <property type="match status" value="1"/>
</dbReference>
<sequence>MVVTTTPGLPPVVDRPTWQRELDALRRREKAATRELDVIAAQRRRLPMVAMADYVLQGENGPVRLADVFDGRRQLIVYHHMWSPGQQWQCPGCTGFAAQFTRLEFLSDYEARFVVVTQGPIDEALDYKRRVGNQMAWYSTADSTFGADVDAPPGGGFAVNVFLRQGDKVFRTWHTTGRGVEQLSHAFALIDVLPYGRQEGWQDSPDGWPQYPTYSRWASSQQIARAYGPGRASNREGAR</sequence>
<protein>
    <recommendedName>
        <fullName evidence="1">Thioredoxin domain-containing protein</fullName>
    </recommendedName>
</protein>
<accession>A0A7I9XN26</accession>
<gene>
    <name evidence="2" type="ORF">MSEN_26700</name>
</gene>
<evidence type="ECO:0000313" key="3">
    <source>
        <dbReference type="Proteomes" id="UP000465263"/>
    </source>
</evidence>
<dbReference type="InterPro" id="IPR010296">
    <property type="entry name" value="DUF899_thioredox"/>
</dbReference>
<organism evidence="2 3">
    <name type="scientific">Mycolicibacter senuensis</name>
    <dbReference type="NCBI Taxonomy" id="386913"/>
    <lineage>
        <taxon>Bacteria</taxon>
        <taxon>Bacillati</taxon>
        <taxon>Actinomycetota</taxon>
        <taxon>Actinomycetes</taxon>
        <taxon>Mycobacteriales</taxon>
        <taxon>Mycobacteriaceae</taxon>
        <taxon>Mycolicibacter</taxon>
    </lineage>
</organism>
<dbReference type="AlphaFoldDB" id="A0A7I9XN26"/>
<comment type="caution">
    <text evidence="2">The sequence shown here is derived from an EMBL/GenBank/DDBJ whole genome shotgun (WGS) entry which is preliminary data.</text>
</comment>
<name>A0A7I9XN26_9MYCO</name>
<feature type="domain" description="Thioredoxin" evidence="1">
    <location>
        <begin position="40"/>
        <end position="195"/>
    </location>
</feature>
<evidence type="ECO:0000259" key="1">
    <source>
        <dbReference type="PROSITE" id="PS51352"/>
    </source>
</evidence>
<dbReference type="EMBL" id="BLKV01000002">
    <property type="protein sequence ID" value="GFG70950.1"/>
    <property type="molecule type" value="Genomic_DNA"/>
</dbReference>
<dbReference type="Proteomes" id="UP000465263">
    <property type="component" value="Unassembled WGS sequence"/>
</dbReference>
<proteinExistence type="predicted"/>
<dbReference type="InterPro" id="IPR013766">
    <property type="entry name" value="Thioredoxin_domain"/>
</dbReference>
<keyword evidence="3" id="KW-1185">Reference proteome</keyword>
<reference evidence="2 3" key="1">
    <citation type="journal article" date="2019" name="Emerg. Microbes Infect.">
        <title>Comprehensive subspecies identification of 175 nontuberculous mycobacteria species based on 7547 genomic profiles.</title>
        <authorList>
            <person name="Matsumoto Y."/>
            <person name="Kinjo T."/>
            <person name="Motooka D."/>
            <person name="Nabeya D."/>
            <person name="Jung N."/>
            <person name="Uechi K."/>
            <person name="Horii T."/>
            <person name="Iida T."/>
            <person name="Fujita J."/>
            <person name="Nakamura S."/>
        </authorList>
    </citation>
    <scope>NUCLEOTIDE SEQUENCE [LARGE SCALE GENOMIC DNA]</scope>
    <source>
        <strain evidence="2 3">JCM 16017</strain>
    </source>
</reference>